<keyword evidence="2" id="KW-1185">Reference proteome</keyword>
<dbReference type="Proteomes" id="UP001432027">
    <property type="component" value="Unassembled WGS sequence"/>
</dbReference>
<accession>A0AAV5SVK1</accession>
<feature type="non-terminal residue" evidence="1">
    <location>
        <position position="1"/>
    </location>
</feature>
<organism evidence="1 2">
    <name type="scientific">Pristionchus entomophagus</name>
    <dbReference type="NCBI Taxonomy" id="358040"/>
    <lineage>
        <taxon>Eukaryota</taxon>
        <taxon>Metazoa</taxon>
        <taxon>Ecdysozoa</taxon>
        <taxon>Nematoda</taxon>
        <taxon>Chromadorea</taxon>
        <taxon>Rhabditida</taxon>
        <taxon>Rhabditina</taxon>
        <taxon>Diplogasteromorpha</taxon>
        <taxon>Diplogasteroidea</taxon>
        <taxon>Neodiplogasteridae</taxon>
        <taxon>Pristionchus</taxon>
    </lineage>
</organism>
<evidence type="ECO:0000313" key="1">
    <source>
        <dbReference type="EMBL" id="GMS86432.1"/>
    </source>
</evidence>
<reference evidence="1" key="1">
    <citation type="submission" date="2023-10" db="EMBL/GenBank/DDBJ databases">
        <title>Genome assembly of Pristionchus species.</title>
        <authorList>
            <person name="Yoshida K."/>
            <person name="Sommer R.J."/>
        </authorList>
    </citation>
    <scope>NUCLEOTIDE SEQUENCE</scope>
    <source>
        <strain evidence="1">RS0144</strain>
    </source>
</reference>
<dbReference type="EMBL" id="BTSX01000002">
    <property type="protein sequence ID" value="GMS86432.1"/>
    <property type="molecule type" value="Genomic_DNA"/>
</dbReference>
<proteinExistence type="predicted"/>
<name>A0AAV5SVK1_9BILA</name>
<dbReference type="AlphaFoldDB" id="A0AAV5SVK1"/>
<protein>
    <recommendedName>
        <fullName evidence="3">BTB domain-containing protein</fullName>
    </recommendedName>
</protein>
<gene>
    <name evidence="1" type="ORF">PENTCL1PPCAC_8607</name>
</gene>
<sequence length="98" mass="10971">IQTRFVVQPIPFDLHLKCHVVIITSSNGVFGYAVEHSRFPESDQRELPIADAHVIRVEISISNKLMYCRALSSSAVHRLTFDIVYSPTPMTSESGSPQ</sequence>
<evidence type="ECO:0000313" key="2">
    <source>
        <dbReference type="Proteomes" id="UP001432027"/>
    </source>
</evidence>
<comment type="caution">
    <text evidence="1">The sequence shown here is derived from an EMBL/GenBank/DDBJ whole genome shotgun (WGS) entry which is preliminary data.</text>
</comment>
<evidence type="ECO:0008006" key="3">
    <source>
        <dbReference type="Google" id="ProtNLM"/>
    </source>
</evidence>